<dbReference type="AlphaFoldDB" id="A0A096PER4"/>
<organism evidence="1">
    <name type="scientific">Fusarium pseudograminearum CS3487</name>
    <dbReference type="NCBI Taxonomy" id="1318458"/>
    <lineage>
        <taxon>Eukaryota</taxon>
        <taxon>Fungi</taxon>
        <taxon>Dikarya</taxon>
        <taxon>Ascomycota</taxon>
        <taxon>Pezizomycotina</taxon>
        <taxon>Sordariomycetes</taxon>
        <taxon>Hypocreomycetidae</taxon>
        <taxon>Hypocreales</taxon>
        <taxon>Nectriaceae</taxon>
        <taxon>Fusarium</taxon>
    </lineage>
</organism>
<dbReference type="SUPFAM" id="SSF48452">
    <property type="entry name" value="TPR-like"/>
    <property type="match status" value="1"/>
</dbReference>
<comment type="caution">
    <text evidence="1">The sequence shown here is derived from an EMBL/GenBank/DDBJ whole genome shotgun (WGS) entry which is preliminary data.</text>
</comment>
<dbReference type="Gene3D" id="1.25.40.10">
    <property type="entry name" value="Tetratricopeptide repeat domain"/>
    <property type="match status" value="1"/>
</dbReference>
<evidence type="ECO:0000313" key="1">
    <source>
        <dbReference type="EMBL" id="CEG03181.1"/>
    </source>
</evidence>
<dbReference type="EMBL" id="CBME010001960">
    <property type="protein sequence ID" value="CEG03181.1"/>
    <property type="molecule type" value="Genomic_DNA"/>
</dbReference>
<dbReference type="InterPro" id="IPR011990">
    <property type="entry name" value="TPR-like_helical_dom_sf"/>
</dbReference>
<dbReference type="PANTHER" id="PTHR46082:SF6">
    <property type="entry name" value="AAA+ ATPASE DOMAIN-CONTAINING PROTEIN-RELATED"/>
    <property type="match status" value="1"/>
</dbReference>
<gene>
    <name evidence="1" type="ORF">BN848_0125060</name>
</gene>
<proteinExistence type="predicted"/>
<dbReference type="PANTHER" id="PTHR46082">
    <property type="entry name" value="ATP/GTP-BINDING PROTEIN-RELATED"/>
    <property type="match status" value="1"/>
</dbReference>
<name>A0A096PER4_FUSPS</name>
<dbReference type="InterPro" id="IPR053137">
    <property type="entry name" value="NLR-like"/>
</dbReference>
<accession>A0A096PER4</accession>
<sequence length="66" mass="7220">MNNLAITLGDQGKLDEAVSIMKEVLEKMQQILGDEHPATITAMNNLAITLGDQGKLDEAVLIEKER</sequence>
<dbReference type="Pfam" id="PF13424">
    <property type="entry name" value="TPR_12"/>
    <property type="match status" value="1"/>
</dbReference>
<protein>
    <submittedName>
        <fullName evidence="1">WGS project CBME000000000 data, contig CS3487_c001967</fullName>
    </submittedName>
</protein>
<reference evidence="1" key="1">
    <citation type="submission" date="2013-05" db="EMBL/GenBank/DDBJ databases">
        <title>Draft genome sequences of six wheat associated Fusarium spp. isolates.</title>
        <authorList>
            <person name="Moolhuijzen P.M."/>
            <person name="Manners J.M."/>
            <person name="Wilcox S."/>
            <person name="Bellgard M.I."/>
            <person name="Gardiner D.M."/>
        </authorList>
    </citation>
    <scope>NUCLEOTIDE SEQUENCE</scope>
    <source>
        <strain evidence="1">CS3487</strain>
        <strain evidence="1">CS3487</strain>
    </source>
</reference>